<organism evidence="5 6">
    <name type="scientific">Sinanodonta woodiana</name>
    <name type="common">Chinese pond mussel</name>
    <name type="synonym">Anodonta woodiana</name>
    <dbReference type="NCBI Taxonomy" id="1069815"/>
    <lineage>
        <taxon>Eukaryota</taxon>
        <taxon>Metazoa</taxon>
        <taxon>Spiralia</taxon>
        <taxon>Lophotrochozoa</taxon>
        <taxon>Mollusca</taxon>
        <taxon>Bivalvia</taxon>
        <taxon>Autobranchia</taxon>
        <taxon>Heteroconchia</taxon>
        <taxon>Palaeoheterodonta</taxon>
        <taxon>Unionida</taxon>
        <taxon>Unionoidea</taxon>
        <taxon>Unionidae</taxon>
        <taxon>Unioninae</taxon>
        <taxon>Sinanodonta</taxon>
    </lineage>
</organism>
<dbReference type="InterPro" id="IPR013783">
    <property type="entry name" value="Ig-like_fold"/>
</dbReference>
<feature type="domain" description="Ig-like" evidence="4">
    <location>
        <begin position="1"/>
        <end position="83"/>
    </location>
</feature>
<keyword evidence="2" id="KW-1015">Disulfide bond</keyword>
<keyword evidence="3" id="KW-0812">Transmembrane</keyword>
<dbReference type="EMBL" id="JBJQND010000002">
    <property type="protein sequence ID" value="KAL3887398.1"/>
    <property type="molecule type" value="Genomic_DNA"/>
</dbReference>
<dbReference type="PROSITE" id="PS50835">
    <property type="entry name" value="IG_LIKE"/>
    <property type="match status" value="1"/>
</dbReference>
<evidence type="ECO:0000259" key="4">
    <source>
        <dbReference type="PROSITE" id="PS50835"/>
    </source>
</evidence>
<dbReference type="AlphaFoldDB" id="A0ABD3XQY6"/>
<gene>
    <name evidence="5" type="ORF">ACJMK2_027340</name>
</gene>
<keyword evidence="1" id="KW-0732">Signal</keyword>
<evidence type="ECO:0000256" key="3">
    <source>
        <dbReference type="SAM" id="Phobius"/>
    </source>
</evidence>
<evidence type="ECO:0000313" key="6">
    <source>
        <dbReference type="Proteomes" id="UP001634394"/>
    </source>
</evidence>
<feature type="transmembrane region" description="Helical" evidence="3">
    <location>
        <begin position="317"/>
        <end position="344"/>
    </location>
</feature>
<evidence type="ECO:0000313" key="5">
    <source>
        <dbReference type="EMBL" id="KAL3887398.1"/>
    </source>
</evidence>
<dbReference type="Proteomes" id="UP001634394">
    <property type="component" value="Unassembled WGS sequence"/>
</dbReference>
<accession>A0ABD3XQY6</accession>
<dbReference type="InterPro" id="IPR050958">
    <property type="entry name" value="Cell_Adh-Cytoskel_Orgn"/>
</dbReference>
<evidence type="ECO:0000256" key="1">
    <source>
        <dbReference type="ARBA" id="ARBA00022729"/>
    </source>
</evidence>
<proteinExistence type="predicted"/>
<dbReference type="Gene3D" id="2.60.40.10">
    <property type="entry name" value="Immunoglobulins"/>
    <property type="match status" value="2"/>
</dbReference>
<feature type="non-terminal residue" evidence="5">
    <location>
        <position position="356"/>
    </location>
</feature>
<sequence length="356" mass="39709">MTWNVTCEASGFPTNYTFHPWRHMIGDLTIRSDLQGNHEANSSKTTLTLDRLSLQDLGRYVCAVDNGVRGVNGDLIQTSDTVLNVKGKPEVVNSKQDTFTGEIGSSVNIDVTWYSDPVVTEFTFQRNDSKVENTSRTHTYLSTTVVEVIFHNKTLNMNVSLAHLSITNLLEEDFGVYNLVIENSLGITDVKAIIRHCIYLHICVSLPLILSTFYYNIFIEGGTEFHFDPCFNGGRNQTVVTEYSSVTSHIWTNISFIDLQEDQTEHRLPNGTYFVTVTEPPPGDYIYMIYSKNSIGRSPYSLNVSVHISHDKNHSHAIPLVAAVVGIIVTAMVVILCVSAACILKRKGIFSTKKSS</sequence>
<dbReference type="PANTHER" id="PTHR45080">
    <property type="entry name" value="CONTACTIN 5"/>
    <property type="match status" value="1"/>
</dbReference>
<keyword evidence="6" id="KW-1185">Reference proteome</keyword>
<keyword evidence="3" id="KW-0472">Membrane</keyword>
<protein>
    <recommendedName>
        <fullName evidence="4">Ig-like domain-containing protein</fullName>
    </recommendedName>
</protein>
<evidence type="ECO:0000256" key="2">
    <source>
        <dbReference type="ARBA" id="ARBA00023157"/>
    </source>
</evidence>
<dbReference type="InterPro" id="IPR036179">
    <property type="entry name" value="Ig-like_dom_sf"/>
</dbReference>
<keyword evidence="3" id="KW-1133">Transmembrane helix</keyword>
<dbReference type="SUPFAM" id="SSF48726">
    <property type="entry name" value="Immunoglobulin"/>
    <property type="match status" value="2"/>
</dbReference>
<dbReference type="CDD" id="cd00096">
    <property type="entry name" value="Ig"/>
    <property type="match status" value="1"/>
</dbReference>
<name>A0ABD3XQY6_SINWO</name>
<reference evidence="5 6" key="1">
    <citation type="submission" date="2024-11" db="EMBL/GenBank/DDBJ databases">
        <title>Chromosome-level genome assembly of the freshwater bivalve Anodonta woodiana.</title>
        <authorList>
            <person name="Chen X."/>
        </authorList>
    </citation>
    <scope>NUCLEOTIDE SEQUENCE [LARGE SCALE GENOMIC DNA]</scope>
    <source>
        <strain evidence="5">MN2024</strain>
        <tissue evidence="5">Gills</tissue>
    </source>
</reference>
<dbReference type="PANTHER" id="PTHR45080:SF8">
    <property type="entry name" value="IG-LIKE DOMAIN-CONTAINING PROTEIN"/>
    <property type="match status" value="1"/>
</dbReference>
<comment type="caution">
    <text evidence="5">The sequence shown here is derived from an EMBL/GenBank/DDBJ whole genome shotgun (WGS) entry which is preliminary data.</text>
</comment>
<dbReference type="InterPro" id="IPR007110">
    <property type="entry name" value="Ig-like_dom"/>
</dbReference>